<dbReference type="PRINTS" id="PR00502">
    <property type="entry name" value="NUDIXFAMILY"/>
</dbReference>
<sequence>MQQPRVSALLRNQKHSEILLIKRIKDGRTYWVFPGGGVESNESLRQAIVREVFEETSLEISNQEAIFSVVNRGRKEHFFLVNVPFFTPKLSRQSPEFEAQNCSNRYELTWVKLNDLGQLKLVPVESQIIVNSLVTEARI</sequence>
<dbReference type="Gene3D" id="3.90.79.10">
    <property type="entry name" value="Nucleoside Triphosphate Pyrophosphohydrolase"/>
    <property type="match status" value="1"/>
</dbReference>
<dbReference type="SUPFAM" id="SSF55811">
    <property type="entry name" value="Nudix"/>
    <property type="match status" value="1"/>
</dbReference>
<proteinExistence type="predicted"/>
<dbReference type="AlphaFoldDB" id="A0A7X4RUX6"/>
<dbReference type="Proteomes" id="UP000462621">
    <property type="component" value="Unassembled WGS sequence"/>
</dbReference>
<evidence type="ECO:0000313" key="3">
    <source>
        <dbReference type="EMBL" id="MZI93968.1"/>
    </source>
</evidence>
<organism evidence="3 4">
    <name type="scientific">Vibrio eleionomae</name>
    <dbReference type="NCBI Taxonomy" id="2653505"/>
    <lineage>
        <taxon>Bacteria</taxon>
        <taxon>Pseudomonadati</taxon>
        <taxon>Pseudomonadota</taxon>
        <taxon>Gammaproteobacteria</taxon>
        <taxon>Vibrionales</taxon>
        <taxon>Vibrionaceae</taxon>
        <taxon>Vibrio</taxon>
    </lineage>
</organism>
<feature type="domain" description="Nudix hydrolase" evidence="2">
    <location>
        <begin position="1"/>
        <end position="135"/>
    </location>
</feature>
<keyword evidence="1" id="KW-0378">Hydrolase</keyword>
<evidence type="ECO:0000313" key="4">
    <source>
        <dbReference type="Proteomes" id="UP000462621"/>
    </source>
</evidence>
<protein>
    <submittedName>
        <fullName evidence="3">NUDIX domain-containing protein</fullName>
    </submittedName>
</protein>
<evidence type="ECO:0000259" key="2">
    <source>
        <dbReference type="PROSITE" id="PS51462"/>
    </source>
</evidence>
<dbReference type="RefSeq" id="WP_161155918.1">
    <property type="nucleotide sequence ID" value="NZ_WEKT01000020.1"/>
</dbReference>
<dbReference type="PANTHER" id="PTHR43736">
    <property type="entry name" value="ADP-RIBOSE PYROPHOSPHATASE"/>
    <property type="match status" value="1"/>
</dbReference>
<dbReference type="InterPro" id="IPR000086">
    <property type="entry name" value="NUDIX_hydrolase_dom"/>
</dbReference>
<dbReference type="Pfam" id="PF00293">
    <property type="entry name" value="NUDIX"/>
    <property type="match status" value="1"/>
</dbReference>
<comment type="caution">
    <text evidence="3">The sequence shown here is derived from an EMBL/GenBank/DDBJ whole genome shotgun (WGS) entry which is preliminary data.</text>
</comment>
<evidence type="ECO:0000256" key="1">
    <source>
        <dbReference type="ARBA" id="ARBA00022801"/>
    </source>
</evidence>
<reference evidence="3 4" key="1">
    <citation type="submission" date="2019-10" db="EMBL/GenBank/DDBJ databases">
        <title>Vibrio sp. nov. isolated from a shrimp pond.</title>
        <authorList>
            <person name="Gomez-Gil B."/>
            <person name="Enciso-Ibarra J."/>
            <person name="Enciso-Ibarra K."/>
            <person name="Bolan-Mejia C."/>
        </authorList>
    </citation>
    <scope>NUCLEOTIDE SEQUENCE [LARGE SCALE GENOMIC DNA]</scope>
    <source>
        <strain evidence="3 4">CAIM 722</strain>
    </source>
</reference>
<dbReference type="GO" id="GO:0016787">
    <property type="term" value="F:hydrolase activity"/>
    <property type="evidence" value="ECO:0007669"/>
    <property type="project" value="UniProtKB-KW"/>
</dbReference>
<dbReference type="PROSITE" id="PS51462">
    <property type="entry name" value="NUDIX"/>
    <property type="match status" value="1"/>
</dbReference>
<accession>A0A7X4RUX6</accession>
<name>A0A7X4RUX6_9VIBR</name>
<keyword evidence="4" id="KW-1185">Reference proteome</keyword>
<dbReference type="PANTHER" id="PTHR43736:SF2">
    <property type="entry name" value="MUTT_NUDIX FAMILY PROTEIN"/>
    <property type="match status" value="1"/>
</dbReference>
<gene>
    <name evidence="3" type="ORF">F9817_12270</name>
</gene>
<dbReference type="InterPro" id="IPR015797">
    <property type="entry name" value="NUDIX_hydrolase-like_dom_sf"/>
</dbReference>
<dbReference type="EMBL" id="WEKT01000020">
    <property type="protein sequence ID" value="MZI93968.1"/>
    <property type="molecule type" value="Genomic_DNA"/>
</dbReference>
<dbReference type="InterPro" id="IPR020476">
    <property type="entry name" value="Nudix_hydrolase"/>
</dbReference>